<reference evidence="1" key="1">
    <citation type="submission" date="2018-02" db="EMBL/GenBank/DDBJ databases">
        <title>Rhizophora mucronata_Transcriptome.</title>
        <authorList>
            <person name="Meera S.P."/>
            <person name="Sreeshan A."/>
            <person name="Augustine A."/>
        </authorList>
    </citation>
    <scope>NUCLEOTIDE SEQUENCE</scope>
    <source>
        <tissue evidence="1">Leaf</tissue>
    </source>
</reference>
<dbReference type="EMBL" id="GGEC01074004">
    <property type="protein sequence ID" value="MBX54488.1"/>
    <property type="molecule type" value="Transcribed_RNA"/>
</dbReference>
<sequence length="36" mass="4344">MDAVYIILSSGKHHLLHSIQFYIIMDFYFHCDLSVW</sequence>
<evidence type="ECO:0000313" key="1">
    <source>
        <dbReference type="EMBL" id="MBX54488.1"/>
    </source>
</evidence>
<protein>
    <submittedName>
        <fullName evidence="1">Uncharacterized protein</fullName>
    </submittedName>
</protein>
<name>A0A2P2PI86_RHIMU</name>
<organism evidence="1">
    <name type="scientific">Rhizophora mucronata</name>
    <name type="common">Asiatic mangrove</name>
    <dbReference type="NCBI Taxonomy" id="61149"/>
    <lineage>
        <taxon>Eukaryota</taxon>
        <taxon>Viridiplantae</taxon>
        <taxon>Streptophyta</taxon>
        <taxon>Embryophyta</taxon>
        <taxon>Tracheophyta</taxon>
        <taxon>Spermatophyta</taxon>
        <taxon>Magnoliopsida</taxon>
        <taxon>eudicotyledons</taxon>
        <taxon>Gunneridae</taxon>
        <taxon>Pentapetalae</taxon>
        <taxon>rosids</taxon>
        <taxon>fabids</taxon>
        <taxon>Malpighiales</taxon>
        <taxon>Rhizophoraceae</taxon>
        <taxon>Rhizophora</taxon>
    </lineage>
</organism>
<dbReference type="AlphaFoldDB" id="A0A2P2PI86"/>
<proteinExistence type="predicted"/>
<accession>A0A2P2PI86</accession>